<protein>
    <submittedName>
        <fullName evidence="1">Uncharacterized protein</fullName>
    </submittedName>
</protein>
<gene>
    <name evidence="1" type="ORF">LCGC14_2592490</name>
</gene>
<proteinExistence type="predicted"/>
<name>A0A0F9ABI5_9ZZZZ</name>
<sequence>MPDVDYTVCRRCGSPRAAHASVLYSPHCPDRAYSYYVAKYNGEDLDTENT</sequence>
<dbReference type="EMBL" id="LAZR01043555">
    <property type="protein sequence ID" value="KKL06795.1"/>
    <property type="molecule type" value="Genomic_DNA"/>
</dbReference>
<reference evidence="1" key="1">
    <citation type="journal article" date="2015" name="Nature">
        <title>Complex archaea that bridge the gap between prokaryotes and eukaryotes.</title>
        <authorList>
            <person name="Spang A."/>
            <person name="Saw J.H."/>
            <person name="Jorgensen S.L."/>
            <person name="Zaremba-Niedzwiedzka K."/>
            <person name="Martijn J."/>
            <person name="Lind A.E."/>
            <person name="van Eijk R."/>
            <person name="Schleper C."/>
            <person name="Guy L."/>
            <person name="Ettema T.J."/>
        </authorList>
    </citation>
    <scope>NUCLEOTIDE SEQUENCE</scope>
</reference>
<evidence type="ECO:0000313" key="1">
    <source>
        <dbReference type="EMBL" id="KKL06795.1"/>
    </source>
</evidence>
<dbReference type="AlphaFoldDB" id="A0A0F9ABI5"/>
<organism evidence="1">
    <name type="scientific">marine sediment metagenome</name>
    <dbReference type="NCBI Taxonomy" id="412755"/>
    <lineage>
        <taxon>unclassified sequences</taxon>
        <taxon>metagenomes</taxon>
        <taxon>ecological metagenomes</taxon>
    </lineage>
</organism>
<feature type="non-terminal residue" evidence="1">
    <location>
        <position position="50"/>
    </location>
</feature>
<comment type="caution">
    <text evidence="1">The sequence shown here is derived from an EMBL/GenBank/DDBJ whole genome shotgun (WGS) entry which is preliminary data.</text>
</comment>
<accession>A0A0F9ABI5</accession>